<evidence type="ECO:0000313" key="2">
    <source>
        <dbReference type="EMBL" id="CZR61752.1"/>
    </source>
</evidence>
<reference evidence="2 3" key="1">
    <citation type="submission" date="2016-03" db="EMBL/GenBank/DDBJ databases">
        <authorList>
            <person name="Ploux O."/>
        </authorList>
    </citation>
    <scope>NUCLEOTIDE SEQUENCE [LARGE SCALE GENOMIC DNA]</scope>
    <source>
        <strain evidence="2 3">UAMH 11012</strain>
    </source>
</reference>
<dbReference type="STRING" id="576137.A0A1L7X9R3"/>
<name>A0A1L7X9R3_9HELO</name>
<feature type="region of interest" description="Disordered" evidence="1">
    <location>
        <begin position="362"/>
        <end position="479"/>
    </location>
</feature>
<dbReference type="SUPFAM" id="SSF47954">
    <property type="entry name" value="Cyclin-like"/>
    <property type="match status" value="3"/>
</dbReference>
<dbReference type="GO" id="GO:0016538">
    <property type="term" value="F:cyclin-dependent protein serine/threonine kinase regulator activity"/>
    <property type="evidence" value="ECO:0007669"/>
    <property type="project" value="InterPro"/>
</dbReference>
<dbReference type="InterPro" id="IPR036915">
    <property type="entry name" value="Cyclin-like_sf"/>
</dbReference>
<keyword evidence="3" id="KW-1185">Reference proteome</keyword>
<feature type="compositionally biased region" description="Pro residues" evidence="1">
    <location>
        <begin position="53"/>
        <end position="63"/>
    </location>
</feature>
<sequence length="479" mass="53950">MTTVERYRPPHHFHSDATSNDHRRPHSSSNSIVRDIPPAVPSPPRIHTRASPPRRPQIEPIPSPTYTMAYDESSQWIFTDDEMLSTPSILDGITPEEERMRRAKGVNFITQVGIILKVPQMTLAVASTFFHRFLMRKSCVPEKGGIHQYVSLALHFPAPYTDSNKLPRSKTHAQFKARDGSLTVNPEQTMAATALFLATKTEENCRKTKEIVVAVAKVAQKNASLIIDEQSKEYWRWRDNILLYEETMLEDLTFDLVLKSPYTVLYGFLQRLNLGENKPVRNVAWAFLNDSCMTTLCLTQTAKDIAIGAVYFSLKFQGEGLPDDDEGRPWWEGLGGDPEKITKAVAVLTQFWMENPLSRKEAPYAEAGASSDDLEGTRRRESDGSSTDVASQNGDTKHSPPGKRSPEQKHSPEAKPSPEEKQEAKPSPEETKPKQEEKSPDTKPSPKRKLEEVEVEEGEEPEPETKRARTEEPSQESEA</sequence>
<dbReference type="EMBL" id="FJOG01000019">
    <property type="protein sequence ID" value="CZR61752.1"/>
    <property type="molecule type" value="Genomic_DNA"/>
</dbReference>
<protein>
    <submittedName>
        <fullName evidence="2">Related to C-type cyclin</fullName>
    </submittedName>
</protein>
<dbReference type="PANTHER" id="PTHR10026">
    <property type="entry name" value="CYCLIN"/>
    <property type="match status" value="1"/>
</dbReference>
<dbReference type="Gene3D" id="1.10.472.10">
    <property type="entry name" value="Cyclin-like"/>
    <property type="match status" value="2"/>
</dbReference>
<feature type="region of interest" description="Disordered" evidence="1">
    <location>
        <begin position="1"/>
        <end position="63"/>
    </location>
</feature>
<dbReference type="OrthoDB" id="25002at2759"/>
<accession>A0A1L7X9R3</accession>
<dbReference type="InterPro" id="IPR043198">
    <property type="entry name" value="Cyclin/Ssn8"/>
</dbReference>
<dbReference type="GO" id="GO:0006357">
    <property type="term" value="P:regulation of transcription by RNA polymerase II"/>
    <property type="evidence" value="ECO:0007669"/>
    <property type="project" value="InterPro"/>
</dbReference>
<dbReference type="AlphaFoldDB" id="A0A1L7X9R3"/>
<proteinExistence type="predicted"/>
<organism evidence="2 3">
    <name type="scientific">Phialocephala subalpina</name>
    <dbReference type="NCBI Taxonomy" id="576137"/>
    <lineage>
        <taxon>Eukaryota</taxon>
        <taxon>Fungi</taxon>
        <taxon>Dikarya</taxon>
        <taxon>Ascomycota</taxon>
        <taxon>Pezizomycotina</taxon>
        <taxon>Leotiomycetes</taxon>
        <taxon>Helotiales</taxon>
        <taxon>Mollisiaceae</taxon>
        <taxon>Phialocephala</taxon>
        <taxon>Phialocephala fortinii species complex</taxon>
    </lineage>
</organism>
<gene>
    <name evidence="2" type="ORF">PAC_11649</name>
</gene>
<feature type="compositionally biased region" description="Acidic residues" evidence="1">
    <location>
        <begin position="453"/>
        <end position="462"/>
    </location>
</feature>
<feature type="compositionally biased region" description="Polar residues" evidence="1">
    <location>
        <begin position="384"/>
        <end position="394"/>
    </location>
</feature>
<evidence type="ECO:0000256" key="1">
    <source>
        <dbReference type="SAM" id="MobiDB-lite"/>
    </source>
</evidence>
<dbReference type="CDD" id="cd20546">
    <property type="entry name" value="CYCLIN_SpCG1C_ScCTK2-like_rpt2"/>
    <property type="match status" value="1"/>
</dbReference>
<feature type="compositionally biased region" description="Basic and acidic residues" evidence="1">
    <location>
        <begin position="1"/>
        <end position="22"/>
    </location>
</feature>
<feature type="compositionally biased region" description="Basic and acidic residues" evidence="1">
    <location>
        <begin position="404"/>
        <end position="441"/>
    </location>
</feature>
<evidence type="ECO:0000313" key="3">
    <source>
        <dbReference type="Proteomes" id="UP000184330"/>
    </source>
</evidence>
<dbReference type="Proteomes" id="UP000184330">
    <property type="component" value="Unassembled WGS sequence"/>
</dbReference>
<feature type="compositionally biased region" description="Basic and acidic residues" evidence="1">
    <location>
        <begin position="463"/>
        <end position="472"/>
    </location>
</feature>